<evidence type="ECO:0000256" key="19">
    <source>
        <dbReference type="ARBA" id="ARBA00048152"/>
    </source>
</evidence>
<evidence type="ECO:0000256" key="7">
    <source>
        <dbReference type="ARBA" id="ARBA00022528"/>
    </source>
</evidence>
<dbReference type="GO" id="GO:0016301">
    <property type="term" value="F:kinase activity"/>
    <property type="evidence" value="ECO:0007669"/>
    <property type="project" value="UniProtKB-KW"/>
</dbReference>
<comment type="cofactor">
    <cofactor evidence="1">
        <name>Mg(2+)</name>
        <dbReference type="ChEBI" id="CHEBI:18420"/>
    </cofactor>
</comment>
<feature type="region of interest" description="Disordered" evidence="22">
    <location>
        <begin position="145"/>
        <end position="164"/>
    </location>
</feature>
<dbReference type="InterPro" id="IPR015806">
    <property type="entry name" value="Pyrv_Knase_insert_dom_sf"/>
</dbReference>
<dbReference type="Proteomes" id="UP000436088">
    <property type="component" value="Unassembled WGS sequence"/>
</dbReference>
<comment type="subunit">
    <text evidence="20">Oligomer of alpha and beta subunits.</text>
</comment>
<dbReference type="Gene3D" id="2.40.33.10">
    <property type="entry name" value="PK beta-barrel domain-like"/>
    <property type="match status" value="1"/>
</dbReference>
<keyword evidence="15" id="KW-0809">Transit peptide</keyword>
<dbReference type="SUPFAM" id="SSF51621">
    <property type="entry name" value="Phosphoenolpyruvate/pyruvate domain"/>
    <property type="match status" value="1"/>
</dbReference>
<keyword evidence="8" id="KW-0934">Plastid</keyword>
<keyword evidence="9 21" id="KW-0808">Transferase</keyword>
<dbReference type="InterPro" id="IPR040442">
    <property type="entry name" value="Pyrv_kinase-like_dom_sf"/>
</dbReference>
<comment type="similarity">
    <text evidence="5 21">Belongs to the pyruvate kinase family.</text>
</comment>
<keyword evidence="18 24" id="KW-0670">Pyruvate</keyword>
<evidence type="ECO:0000256" key="14">
    <source>
        <dbReference type="ARBA" id="ARBA00022842"/>
    </source>
</evidence>
<evidence type="ECO:0000256" key="18">
    <source>
        <dbReference type="ARBA" id="ARBA00023317"/>
    </source>
</evidence>
<feature type="compositionally biased region" description="Basic and acidic residues" evidence="22">
    <location>
        <begin position="145"/>
        <end position="158"/>
    </location>
</feature>
<dbReference type="InterPro" id="IPR018209">
    <property type="entry name" value="Pyrv_Knase_AS"/>
</dbReference>
<keyword evidence="16" id="KW-0630">Potassium</keyword>
<dbReference type="GO" id="GO:0004743">
    <property type="term" value="F:pyruvate kinase activity"/>
    <property type="evidence" value="ECO:0007669"/>
    <property type="project" value="UniProtKB-EC"/>
</dbReference>
<evidence type="ECO:0000313" key="24">
    <source>
        <dbReference type="EMBL" id="KAE8733889.1"/>
    </source>
</evidence>
<dbReference type="InterPro" id="IPR001697">
    <property type="entry name" value="Pyr_Knase"/>
</dbReference>
<evidence type="ECO:0000256" key="17">
    <source>
        <dbReference type="ARBA" id="ARBA00023152"/>
    </source>
</evidence>
<dbReference type="InterPro" id="IPR015793">
    <property type="entry name" value="Pyrv_Knase_brl"/>
</dbReference>
<dbReference type="SUPFAM" id="SSF50800">
    <property type="entry name" value="PK beta-barrel domain-like"/>
    <property type="match status" value="1"/>
</dbReference>
<keyword evidence="11" id="KW-0547">Nucleotide-binding</keyword>
<dbReference type="FunFam" id="2.40.33.10:FF:000003">
    <property type="entry name" value="Pyruvate kinase"/>
    <property type="match status" value="1"/>
</dbReference>
<evidence type="ECO:0000256" key="12">
    <source>
        <dbReference type="ARBA" id="ARBA00022777"/>
    </source>
</evidence>
<name>A0A6A3D3Q1_HIBSY</name>
<dbReference type="InterPro" id="IPR011037">
    <property type="entry name" value="Pyrv_Knase-like_insert_dom_sf"/>
</dbReference>
<dbReference type="InterPro" id="IPR015813">
    <property type="entry name" value="Pyrv/PenolPyrv_kinase-like_dom"/>
</dbReference>
<dbReference type="UniPathway" id="UPA00109">
    <property type="reaction ID" value="UER00188"/>
</dbReference>
<evidence type="ECO:0000256" key="13">
    <source>
        <dbReference type="ARBA" id="ARBA00022840"/>
    </source>
</evidence>
<evidence type="ECO:0000256" key="10">
    <source>
        <dbReference type="ARBA" id="ARBA00022723"/>
    </source>
</evidence>
<evidence type="ECO:0000313" key="25">
    <source>
        <dbReference type="Proteomes" id="UP000436088"/>
    </source>
</evidence>
<comment type="cofactor">
    <cofactor evidence="2">
        <name>K(+)</name>
        <dbReference type="ChEBI" id="CHEBI:29103"/>
    </cofactor>
</comment>
<accession>A0A6A3D3Q1</accession>
<feature type="domain" description="Pyruvate kinase barrel" evidence="23">
    <location>
        <begin position="151"/>
        <end position="399"/>
    </location>
</feature>
<dbReference type="EMBL" id="VEPZ02000082">
    <property type="protein sequence ID" value="KAE8733889.1"/>
    <property type="molecule type" value="Genomic_DNA"/>
</dbReference>
<evidence type="ECO:0000256" key="20">
    <source>
        <dbReference type="ARBA" id="ARBA00063009"/>
    </source>
</evidence>
<dbReference type="Gene3D" id="3.20.20.60">
    <property type="entry name" value="Phosphoenolpyruvate-binding domains"/>
    <property type="match status" value="2"/>
</dbReference>
<evidence type="ECO:0000256" key="6">
    <source>
        <dbReference type="ARBA" id="ARBA00012142"/>
    </source>
</evidence>
<evidence type="ECO:0000256" key="1">
    <source>
        <dbReference type="ARBA" id="ARBA00001946"/>
    </source>
</evidence>
<dbReference type="GO" id="GO:0005524">
    <property type="term" value="F:ATP binding"/>
    <property type="evidence" value="ECO:0007669"/>
    <property type="project" value="UniProtKB-KW"/>
</dbReference>
<reference evidence="24" key="1">
    <citation type="submission" date="2019-09" db="EMBL/GenBank/DDBJ databases">
        <title>Draft genome information of white flower Hibiscus syriacus.</title>
        <authorList>
            <person name="Kim Y.-M."/>
        </authorList>
    </citation>
    <scope>NUCLEOTIDE SEQUENCE [LARGE SCALE GENOMIC DNA]</scope>
    <source>
        <strain evidence="24">YM2019G1</strain>
    </source>
</reference>
<comment type="pathway">
    <text evidence="4 21">Carbohydrate degradation; glycolysis; pyruvate from D-glyceraldehyde 3-phosphate: step 5/5.</text>
</comment>
<protein>
    <recommendedName>
        <fullName evidence="6 21">Pyruvate kinase</fullName>
        <ecNumber evidence="6 21">2.7.1.40</ecNumber>
    </recommendedName>
</protein>
<keyword evidence="10" id="KW-0479">Metal-binding</keyword>
<evidence type="ECO:0000256" key="9">
    <source>
        <dbReference type="ARBA" id="ARBA00022679"/>
    </source>
</evidence>
<evidence type="ECO:0000256" key="11">
    <source>
        <dbReference type="ARBA" id="ARBA00022741"/>
    </source>
</evidence>
<evidence type="ECO:0000256" key="2">
    <source>
        <dbReference type="ARBA" id="ARBA00001958"/>
    </source>
</evidence>
<evidence type="ECO:0000256" key="5">
    <source>
        <dbReference type="ARBA" id="ARBA00008663"/>
    </source>
</evidence>
<organism evidence="24 25">
    <name type="scientific">Hibiscus syriacus</name>
    <name type="common">Rose of Sharon</name>
    <dbReference type="NCBI Taxonomy" id="106335"/>
    <lineage>
        <taxon>Eukaryota</taxon>
        <taxon>Viridiplantae</taxon>
        <taxon>Streptophyta</taxon>
        <taxon>Embryophyta</taxon>
        <taxon>Tracheophyta</taxon>
        <taxon>Spermatophyta</taxon>
        <taxon>Magnoliopsida</taxon>
        <taxon>eudicotyledons</taxon>
        <taxon>Gunneridae</taxon>
        <taxon>Pentapetalae</taxon>
        <taxon>rosids</taxon>
        <taxon>malvids</taxon>
        <taxon>Malvales</taxon>
        <taxon>Malvaceae</taxon>
        <taxon>Malvoideae</taxon>
        <taxon>Hibiscus</taxon>
    </lineage>
</organism>
<feature type="region of interest" description="Disordered" evidence="22">
    <location>
        <begin position="416"/>
        <end position="443"/>
    </location>
</feature>
<comment type="subcellular location">
    <subcellularLocation>
        <location evidence="3">Plastid</location>
        <location evidence="3">Chloroplast</location>
    </subcellularLocation>
</comment>
<dbReference type="AlphaFoldDB" id="A0A6A3D3Q1"/>
<comment type="catalytic activity">
    <reaction evidence="19 21">
        <text>pyruvate + ATP = phosphoenolpyruvate + ADP + H(+)</text>
        <dbReference type="Rhea" id="RHEA:18157"/>
        <dbReference type="ChEBI" id="CHEBI:15361"/>
        <dbReference type="ChEBI" id="CHEBI:15378"/>
        <dbReference type="ChEBI" id="CHEBI:30616"/>
        <dbReference type="ChEBI" id="CHEBI:58702"/>
        <dbReference type="ChEBI" id="CHEBI:456216"/>
        <dbReference type="EC" id="2.7.1.40"/>
    </reaction>
</comment>
<keyword evidence="13" id="KW-0067">ATP-binding</keyword>
<evidence type="ECO:0000256" key="4">
    <source>
        <dbReference type="ARBA" id="ARBA00004997"/>
    </source>
</evidence>
<comment type="caution">
    <text evidence="24">The sequence shown here is derived from an EMBL/GenBank/DDBJ whole genome shotgun (WGS) entry which is preliminary data.</text>
</comment>
<evidence type="ECO:0000256" key="21">
    <source>
        <dbReference type="RuleBase" id="RU000504"/>
    </source>
</evidence>
<evidence type="ECO:0000256" key="16">
    <source>
        <dbReference type="ARBA" id="ARBA00022958"/>
    </source>
</evidence>
<dbReference type="GO" id="GO:0030955">
    <property type="term" value="F:potassium ion binding"/>
    <property type="evidence" value="ECO:0007669"/>
    <property type="project" value="InterPro"/>
</dbReference>
<evidence type="ECO:0000256" key="22">
    <source>
        <dbReference type="SAM" id="MobiDB-lite"/>
    </source>
</evidence>
<keyword evidence="7" id="KW-0150">Chloroplast</keyword>
<dbReference type="GO" id="GO:0009570">
    <property type="term" value="C:chloroplast stroma"/>
    <property type="evidence" value="ECO:0007669"/>
    <property type="project" value="UniProtKB-ARBA"/>
</dbReference>
<dbReference type="PANTHER" id="PTHR11817">
    <property type="entry name" value="PYRUVATE KINASE"/>
    <property type="match status" value="1"/>
</dbReference>
<dbReference type="NCBIfam" id="TIGR01064">
    <property type="entry name" value="pyruv_kin"/>
    <property type="match status" value="1"/>
</dbReference>
<keyword evidence="17 21" id="KW-0324">Glycolysis</keyword>
<evidence type="ECO:0000256" key="15">
    <source>
        <dbReference type="ARBA" id="ARBA00022946"/>
    </source>
</evidence>
<dbReference type="Pfam" id="PF00224">
    <property type="entry name" value="PK"/>
    <property type="match status" value="1"/>
</dbReference>
<evidence type="ECO:0000256" key="3">
    <source>
        <dbReference type="ARBA" id="ARBA00004229"/>
    </source>
</evidence>
<keyword evidence="14 21" id="KW-0460">Magnesium</keyword>
<keyword evidence="12 21" id="KW-0418">Kinase</keyword>
<dbReference type="PROSITE" id="PS00110">
    <property type="entry name" value="PYRUVATE_KINASE"/>
    <property type="match status" value="1"/>
</dbReference>
<evidence type="ECO:0000259" key="23">
    <source>
        <dbReference type="Pfam" id="PF00224"/>
    </source>
</evidence>
<evidence type="ECO:0000256" key="8">
    <source>
        <dbReference type="ARBA" id="ARBA00022640"/>
    </source>
</evidence>
<dbReference type="FunFam" id="3.20.20.60:FF:000025">
    <property type="entry name" value="Pyruvate kinase"/>
    <property type="match status" value="1"/>
</dbReference>
<sequence>MAQVVATTISIHGSFLSPGSGSVHGRLVKLKPASFASKVLACDEKKCRGVVIRRNSRINAKRAVRSEPEVIPVSPEDVPKREEQHRQVRELQQVGDTSVAMWSKPIVKRKTKIVCTIGPSTNTREMIWKLAETGMNIARLNMSHGDHASHQKGPEVRSGDLPQPITLTTGQEFTFTIRRGVGTSDCVSVNYDDFVNDVEVGDMLLVDGGMMSLVVKSKTNDSVKCEVVDGGELKSRRHLNVRGKSATLPSITEKDWDDIKFGVDNKVDFYAVSFVKDAQVVHELKNYLQSCDADIHVIVKIESADSIPNLHSIITASDGAMVARGDLGAELPIEEVPLLQEEIISTCRIMGKAVIVATNMLESMIVHPTPTRAEVSDIAIAVREGADAVMLSGETAHGNIGRGDDHFGGHFDSLRSPAPPCAAARHRELRRVSPPRRGGLRDF</sequence>
<keyword evidence="25" id="KW-1185">Reference proteome</keyword>
<dbReference type="PRINTS" id="PR01050">
    <property type="entry name" value="PYRUVTKNASE"/>
</dbReference>
<dbReference type="GO" id="GO:0000287">
    <property type="term" value="F:magnesium ion binding"/>
    <property type="evidence" value="ECO:0007669"/>
    <property type="project" value="InterPro"/>
</dbReference>
<proteinExistence type="inferred from homology"/>
<gene>
    <name evidence="24" type="ORF">F3Y22_tig00000916pilonHSYRG00188</name>
</gene>
<dbReference type="EC" id="2.7.1.40" evidence="6 21"/>